<evidence type="ECO:0000256" key="3">
    <source>
        <dbReference type="ARBA" id="ARBA00022475"/>
    </source>
</evidence>
<dbReference type="RefSeq" id="WP_322456222.1">
    <property type="nucleotide sequence ID" value="NZ_CP141059.1"/>
</dbReference>
<keyword evidence="5 7" id="KW-1133">Transmembrane helix</keyword>
<dbReference type="EMBL" id="CP141059">
    <property type="protein sequence ID" value="WQQ25817.1"/>
    <property type="molecule type" value="Genomic_DNA"/>
</dbReference>
<feature type="transmembrane region" description="Helical" evidence="7">
    <location>
        <begin position="6"/>
        <end position="25"/>
    </location>
</feature>
<evidence type="ECO:0000313" key="8">
    <source>
        <dbReference type="EMBL" id="WQQ25817.1"/>
    </source>
</evidence>
<dbReference type="PANTHER" id="PTHR33884">
    <property type="entry name" value="UPF0410 PROTEIN YMGE"/>
    <property type="match status" value="1"/>
</dbReference>
<evidence type="ECO:0000313" key="9">
    <source>
        <dbReference type="Proteomes" id="UP001327225"/>
    </source>
</evidence>
<sequence length="109" mass="11758">MDVIWFVIVTLVGGAIIGILGKMVAPGDRDKIPFWLTVVCGIVGMLVGSYLYWALFGSNNPRFDGHKAEPDNATNGIDWMRHLWQVVVAAVAVMLAAAVTGRGKSSRLS</sequence>
<comment type="subcellular location">
    <subcellularLocation>
        <location evidence="1">Cell membrane</location>
        <topology evidence="1">Multi-pass membrane protein</topology>
    </subcellularLocation>
</comment>
<keyword evidence="6 7" id="KW-0472">Membrane</keyword>
<evidence type="ECO:0000256" key="1">
    <source>
        <dbReference type="ARBA" id="ARBA00004651"/>
    </source>
</evidence>
<dbReference type="InterPro" id="IPR007341">
    <property type="entry name" value="Transgly_assoc"/>
</dbReference>
<gene>
    <name evidence="8" type="ORF">SHK19_17845</name>
</gene>
<keyword evidence="3" id="KW-1003">Cell membrane</keyword>
<evidence type="ECO:0008006" key="10">
    <source>
        <dbReference type="Google" id="ProtNLM"/>
    </source>
</evidence>
<dbReference type="PANTHER" id="PTHR33884:SF3">
    <property type="entry name" value="UPF0410 PROTEIN YMGE"/>
    <property type="match status" value="1"/>
</dbReference>
<feature type="transmembrane region" description="Helical" evidence="7">
    <location>
        <begin position="32"/>
        <end position="53"/>
    </location>
</feature>
<protein>
    <recommendedName>
        <fullName evidence="10">GlsB/YeaQ/YmgE family stress response membrane protein</fullName>
    </recommendedName>
</protein>
<evidence type="ECO:0000256" key="2">
    <source>
        <dbReference type="ARBA" id="ARBA00011006"/>
    </source>
</evidence>
<accession>A0ABZ0ZQC4</accession>
<evidence type="ECO:0000256" key="6">
    <source>
        <dbReference type="ARBA" id="ARBA00023136"/>
    </source>
</evidence>
<evidence type="ECO:0000256" key="4">
    <source>
        <dbReference type="ARBA" id="ARBA00022692"/>
    </source>
</evidence>
<evidence type="ECO:0000256" key="7">
    <source>
        <dbReference type="SAM" id="Phobius"/>
    </source>
</evidence>
<feature type="transmembrane region" description="Helical" evidence="7">
    <location>
        <begin position="82"/>
        <end position="101"/>
    </location>
</feature>
<name>A0ABZ0ZQC4_9ACTN</name>
<reference evidence="9" key="1">
    <citation type="submission" date="2023-12" db="EMBL/GenBank/DDBJ databases">
        <title>Novel species in genus Nocardioides.</title>
        <authorList>
            <person name="Zhou H."/>
        </authorList>
    </citation>
    <scope>NUCLEOTIDE SEQUENCE [LARGE SCALE GENOMIC DNA]</scope>
    <source>
        <strain evidence="9">HM61</strain>
    </source>
</reference>
<dbReference type="Proteomes" id="UP001327225">
    <property type="component" value="Chromosome"/>
</dbReference>
<keyword evidence="4 7" id="KW-0812">Transmembrane</keyword>
<keyword evidence="9" id="KW-1185">Reference proteome</keyword>
<comment type="similarity">
    <text evidence="2">Belongs to the UPF0410 family.</text>
</comment>
<organism evidence="8 9">
    <name type="scientific">Nocardioides bizhenqiangii</name>
    <dbReference type="NCBI Taxonomy" id="3095076"/>
    <lineage>
        <taxon>Bacteria</taxon>
        <taxon>Bacillati</taxon>
        <taxon>Actinomycetota</taxon>
        <taxon>Actinomycetes</taxon>
        <taxon>Propionibacteriales</taxon>
        <taxon>Nocardioidaceae</taxon>
        <taxon>Nocardioides</taxon>
    </lineage>
</organism>
<evidence type="ECO:0000256" key="5">
    <source>
        <dbReference type="ARBA" id="ARBA00022989"/>
    </source>
</evidence>
<proteinExistence type="inferred from homology"/>